<evidence type="ECO:0000256" key="3">
    <source>
        <dbReference type="ARBA" id="ARBA00022691"/>
    </source>
</evidence>
<evidence type="ECO:0000256" key="1">
    <source>
        <dbReference type="ARBA" id="ARBA00022603"/>
    </source>
</evidence>
<dbReference type="EMBL" id="BART01007105">
    <property type="protein sequence ID" value="GAG54112.1"/>
    <property type="molecule type" value="Genomic_DNA"/>
</dbReference>
<evidence type="ECO:0000259" key="4">
    <source>
        <dbReference type="Pfam" id="PF13649"/>
    </source>
</evidence>
<dbReference type="GO" id="GO:0008168">
    <property type="term" value="F:methyltransferase activity"/>
    <property type="evidence" value="ECO:0007669"/>
    <property type="project" value="UniProtKB-KW"/>
</dbReference>
<dbReference type="PANTHER" id="PTHR43464">
    <property type="entry name" value="METHYLTRANSFERASE"/>
    <property type="match status" value="1"/>
</dbReference>
<dbReference type="CDD" id="cd02440">
    <property type="entry name" value="AdoMet_MTases"/>
    <property type="match status" value="1"/>
</dbReference>
<keyword evidence="1" id="KW-0489">Methyltransferase</keyword>
<sequence>MSEEKFERFCHLLNLPKDTRILDIACGKGEVLVRLAEKYGISGVGVDLSPFCINDCKKNHLERVPESDLTFIELDGAKYRPESGELFDVAMCLGASWVFEDHAGTVKALKQMTKSGGLVIVGEPFWLKEPDTEYLEVTKMTRNSFRPHEDNVYQGEEMGLTCLYTLVSNKDDWNHYETLQWWAVDNYIQSHTDDSDNQELVCNVIILPFVHLHQIHTC</sequence>
<reference evidence="5" key="1">
    <citation type="journal article" date="2014" name="Front. Microbiol.">
        <title>High frequency of phylogenetically diverse reductive dehalogenase-homologous genes in deep subseafloor sedimentary metagenomes.</title>
        <authorList>
            <person name="Kawai M."/>
            <person name="Futagami T."/>
            <person name="Toyoda A."/>
            <person name="Takaki Y."/>
            <person name="Nishi S."/>
            <person name="Hori S."/>
            <person name="Arai W."/>
            <person name="Tsubouchi T."/>
            <person name="Morono Y."/>
            <person name="Uchiyama I."/>
            <person name="Ito T."/>
            <person name="Fujiyama A."/>
            <person name="Inagaki F."/>
            <person name="Takami H."/>
        </authorList>
    </citation>
    <scope>NUCLEOTIDE SEQUENCE</scope>
    <source>
        <strain evidence="5">Expedition CK06-06</strain>
    </source>
</reference>
<name>X0Z6Q7_9ZZZZ</name>
<feature type="domain" description="Methyltransferase" evidence="4">
    <location>
        <begin position="21"/>
        <end position="117"/>
    </location>
</feature>
<dbReference type="PANTHER" id="PTHR43464:SF19">
    <property type="entry name" value="UBIQUINONE BIOSYNTHESIS O-METHYLTRANSFERASE, MITOCHONDRIAL"/>
    <property type="match status" value="1"/>
</dbReference>
<evidence type="ECO:0000256" key="2">
    <source>
        <dbReference type="ARBA" id="ARBA00022679"/>
    </source>
</evidence>
<organism evidence="5">
    <name type="scientific">marine sediment metagenome</name>
    <dbReference type="NCBI Taxonomy" id="412755"/>
    <lineage>
        <taxon>unclassified sequences</taxon>
        <taxon>metagenomes</taxon>
        <taxon>ecological metagenomes</taxon>
    </lineage>
</organism>
<dbReference type="SUPFAM" id="SSF53335">
    <property type="entry name" value="S-adenosyl-L-methionine-dependent methyltransferases"/>
    <property type="match status" value="1"/>
</dbReference>
<dbReference type="AlphaFoldDB" id="X0Z6Q7"/>
<comment type="caution">
    <text evidence="5">The sequence shown here is derived from an EMBL/GenBank/DDBJ whole genome shotgun (WGS) entry which is preliminary data.</text>
</comment>
<dbReference type="Gene3D" id="3.40.50.150">
    <property type="entry name" value="Vaccinia Virus protein VP39"/>
    <property type="match status" value="1"/>
</dbReference>
<dbReference type="GO" id="GO:0032259">
    <property type="term" value="P:methylation"/>
    <property type="evidence" value="ECO:0007669"/>
    <property type="project" value="UniProtKB-KW"/>
</dbReference>
<dbReference type="InterPro" id="IPR029063">
    <property type="entry name" value="SAM-dependent_MTases_sf"/>
</dbReference>
<proteinExistence type="predicted"/>
<protein>
    <recommendedName>
        <fullName evidence="4">Methyltransferase domain-containing protein</fullName>
    </recommendedName>
</protein>
<keyword evidence="3" id="KW-0949">S-adenosyl-L-methionine</keyword>
<gene>
    <name evidence="5" type="ORF">S01H4_16223</name>
</gene>
<dbReference type="InterPro" id="IPR041698">
    <property type="entry name" value="Methyltransf_25"/>
</dbReference>
<dbReference type="Pfam" id="PF13649">
    <property type="entry name" value="Methyltransf_25"/>
    <property type="match status" value="1"/>
</dbReference>
<evidence type="ECO:0000313" key="5">
    <source>
        <dbReference type="EMBL" id="GAG54112.1"/>
    </source>
</evidence>
<keyword evidence="2" id="KW-0808">Transferase</keyword>
<accession>X0Z6Q7</accession>